<evidence type="ECO:0000259" key="1">
    <source>
        <dbReference type="SMART" id="SM00881"/>
    </source>
</evidence>
<evidence type="ECO:0000313" key="2">
    <source>
        <dbReference type="EMBL" id="RBA35150.1"/>
    </source>
</evidence>
<comment type="caution">
    <text evidence="2">The sequence shown here is derived from an EMBL/GenBank/DDBJ whole genome shotgun (WGS) entry which is preliminary data.</text>
</comment>
<evidence type="ECO:0000313" key="3">
    <source>
        <dbReference type="Proteomes" id="UP000252187"/>
    </source>
</evidence>
<organism evidence="2 3">
    <name type="scientific">Dietzia maris</name>
    <dbReference type="NCBI Taxonomy" id="37915"/>
    <lineage>
        <taxon>Bacteria</taxon>
        <taxon>Bacillati</taxon>
        <taxon>Actinomycetota</taxon>
        <taxon>Actinomycetes</taxon>
        <taxon>Mycobacteriales</taxon>
        <taxon>Dietziaceae</taxon>
        <taxon>Dietzia</taxon>
    </lineage>
</organism>
<feature type="domain" description="CoA-binding" evidence="1">
    <location>
        <begin position="13"/>
        <end position="106"/>
    </location>
</feature>
<dbReference type="SMART" id="SM00881">
    <property type="entry name" value="CoA_binding"/>
    <property type="match status" value="1"/>
</dbReference>
<reference evidence="2 3" key="1">
    <citation type="submission" date="2018-06" db="EMBL/GenBank/DDBJ databases">
        <title>Whole genome sequencing of four bacterial strains from South Shetland trench revealing bio-synthetic gene clusters.</title>
        <authorList>
            <person name="Abdel-Mageed W.M."/>
            <person name="Lehri B."/>
            <person name="Jarmusch S.A."/>
            <person name="Miranda K."/>
            <person name="Goodfellow M."/>
            <person name="Jaspars M."/>
            <person name="Karlyshev A.V."/>
        </authorList>
    </citation>
    <scope>NUCLEOTIDE SEQUENCE [LARGE SCALE GENOMIC DNA]</scope>
    <source>
        <strain evidence="2 3">SST1</strain>
    </source>
</reference>
<dbReference type="EMBL" id="QNTT01000027">
    <property type="protein sequence ID" value="RBA35150.1"/>
    <property type="molecule type" value="Genomic_DNA"/>
</dbReference>
<dbReference type="GeneID" id="97370641"/>
<sequence>MSHSNDPAVITRLLTEKGRWAVAGLSNNSARTAYGIAAYVRDLGHEIVPVHPKAETVHGQQGYPDLASVPGEIDVVDVFVNSQLAGGVVDDAIAKGAKAVWLQLGVVDEAAAQRAKDAGLDVVMDACPAIEAPRLGLA</sequence>
<dbReference type="PANTHER" id="PTHR33303">
    <property type="entry name" value="CYTOPLASMIC PROTEIN-RELATED"/>
    <property type="match status" value="1"/>
</dbReference>
<accession>A0A365P975</accession>
<dbReference type="Pfam" id="PF13380">
    <property type="entry name" value="CoA_binding_2"/>
    <property type="match status" value="1"/>
</dbReference>
<protein>
    <submittedName>
        <fullName evidence="2">CoA-binding protein</fullName>
    </submittedName>
</protein>
<dbReference type="RefSeq" id="WP_119192772.1">
    <property type="nucleotide sequence ID" value="NZ_JALXXI010000006.1"/>
</dbReference>
<proteinExistence type="predicted"/>
<dbReference type="InterPro" id="IPR003781">
    <property type="entry name" value="CoA-bd"/>
</dbReference>
<dbReference type="AlphaFoldDB" id="A0A365P975"/>
<dbReference type="PANTHER" id="PTHR33303:SF2">
    <property type="entry name" value="COA-BINDING DOMAIN-CONTAINING PROTEIN"/>
    <property type="match status" value="1"/>
</dbReference>
<dbReference type="InterPro" id="IPR036291">
    <property type="entry name" value="NAD(P)-bd_dom_sf"/>
</dbReference>
<dbReference type="SUPFAM" id="SSF51735">
    <property type="entry name" value="NAD(P)-binding Rossmann-fold domains"/>
    <property type="match status" value="1"/>
</dbReference>
<dbReference type="Proteomes" id="UP000252187">
    <property type="component" value="Unassembled WGS sequence"/>
</dbReference>
<dbReference type="Gene3D" id="3.40.50.720">
    <property type="entry name" value="NAD(P)-binding Rossmann-like Domain"/>
    <property type="match status" value="1"/>
</dbReference>
<name>A0A365P975_9ACTN</name>
<gene>
    <name evidence="2" type="ORF">DQ226_10970</name>
</gene>